<reference evidence="1 2" key="1">
    <citation type="submission" date="2016-07" db="EMBL/GenBank/DDBJ databases">
        <title>Bacillus oceanisediminis whole genome.</title>
        <authorList>
            <person name="Pal Y."/>
            <person name="Verma A."/>
            <person name="Mual P."/>
            <person name="Srinivasan K."/>
        </authorList>
    </citation>
    <scope>NUCLEOTIDE SEQUENCE [LARGE SCALE GENOMIC DNA]</scope>
    <source>
        <strain evidence="1 2">Bhandara28</strain>
    </source>
</reference>
<dbReference type="Pfam" id="PF06854">
    <property type="entry name" value="Phage_Gp15"/>
    <property type="match status" value="1"/>
</dbReference>
<gene>
    <name evidence="1" type="ORF">BBV17_04785</name>
</gene>
<dbReference type="RefSeq" id="WP_071160368.1">
    <property type="nucleotide sequence ID" value="NZ_MBRJ01000079.1"/>
</dbReference>
<evidence type="ECO:0008006" key="3">
    <source>
        <dbReference type="Google" id="ProtNLM"/>
    </source>
</evidence>
<sequence length="200" mass="23549">MKLTERFIDEIEFQGQKFKLNLAFDNVLRVAELLSDETFDEIEKLEILFEMLVKNAYELELSIFEISQFIGFLFDEILFPKKPENGGKSYFDFEQDAAFIYASFLQDYKIDLFEMQGKLHWQKFLALLDSLSDDTKFKEVVAIRAQKIPAPTKYNQEERNRIIELKRVYRLKNEKPSLEEADATLTAISNALKKSYKKGR</sequence>
<dbReference type="Proteomes" id="UP000180194">
    <property type="component" value="Unassembled WGS sequence"/>
</dbReference>
<protein>
    <recommendedName>
        <fullName evidence="3">Bacteriophage Gp15 protein</fullName>
    </recommendedName>
</protein>
<proteinExistence type="predicted"/>
<organism evidence="1 2">
    <name type="scientific">Cytobacillus oceanisediminis</name>
    <dbReference type="NCBI Taxonomy" id="665099"/>
    <lineage>
        <taxon>Bacteria</taxon>
        <taxon>Bacillati</taxon>
        <taxon>Bacillota</taxon>
        <taxon>Bacilli</taxon>
        <taxon>Bacillales</taxon>
        <taxon>Bacillaceae</taxon>
        <taxon>Cytobacillus</taxon>
    </lineage>
</organism>
<name>A0ABX3CJ22_9BACI</name>
<evidence type="ECO:0000313" key="2">
    <source>
        <dbReference type="Proteomes" id="UP000180194"/>
    </source>
</evidence>
<accession>A0ABX3CJ22</accession>
<keyword evidence="2" id="KW-1185">Reference proteome</keyword>
<evidence type="ECO:0000313" key="1">
    <source>
        <dbReference type="EMBL" id="OHX38827.1"/>
    </source>
</evidence>
<dbReference type="InterPro" id="IPR009660">
    <property type="entry name" value="Phage_A500_Gp15"/>
</dbReference>
<comment type="caution">
    <text evidence="1">The sequence shown here is derived from an EMBL/GenBank/DDBJ whole genome shotgun (WGS) entry which is preliminary data.</text>
</comment>
<dbReference type="EMBL" id="MBRJ01000079">
    <property type="protein sequence ID" value="OHX38827.1"/>
    <property type="molecule type" value="Genomic_DNA"/>
</dbReference>